<dbReference type="PANTHER" id="PTHR43081">
    <property type="entry name" value="ADENYLATE CYCLASE, TERMINAL-DIFFERENTIATION SPECIFIC-RELATED"/>
    <property type="match status" value="1"/>
</dbReference>
<dbReference type="InterPro" id="IPR029787">
    <property type="entry name" value="Nucleotide_cyclase"/>
</dbReference>
<comment type="caution">
    <text evidence="2">The sequence shown here is derived from an EMBL/GenBank/DDBJ whole genome shotgun (WGS) entry which is preliminary data.</text>
</comment>
<gene>
    <name evidence="2" type="primary">cyaB_1</name>
    <name evidence="2" type="ORF">Poly59_11490</name>
</gene>
<dbReference type="OrthoDB" id="9806704at2"/>
<dbReference type="Pfam" id="PF00211">
    <property type="entry name" value="Guanylate_cyc"/>
    <property type="match status" value="1"/>
</dbReference>
<dbReference type="SMART" id="SM00044">
    <property type="entry name" value="CYCc"/>
    <property type="match status" value="1"/>
</dbReference>
<dbReference type="GO" id="GO:0004016">
    <property type="term" value="F:adenylate cyclase activity"/>
    <property type="evidence" value="ECO:0007669"/>
    <property type="project" value="UniProtKB-EC"/>
</dbReference>
<accession>A0A5C6FA33</accession>
<dbReference type="InterPro" id="IPR001054">
    <property type="entry name" value="A/G_cyclase"/>
</dbReference>
<keyword evidence="2" id="KW-0456">Lyase</keyword>
<evidence type="ECO:0000259" key="1">
    <source>
        <dbReference type="PROSITE" id="PS50125"/>
    </source>
</evidence>
<dbReference type="AlphaFoldDB" id="A0A5C6FA33"/>
<reference evidence="2 3" key="1">
    <citation type="submission" date="2019-02" db="EMBL/GenBank/DDBJ databases">
        <title>Deep-cultivation of Planctomycetes and their phenomic and genomic characterization uncovers novel biology.</title>
        <authorList>
            <person name="Wiegand S."/>
            <person name="Jogler M."/>
            <person name="Boedeker C."/>
            <person name="Pinto D."/>
            <person name="Vollmers J."/>
            <person name="Rivas-Marin E."/>
            <person name="Kohn T."/>
            <person name="Peeters S.H."/>
            <person name="Heuer A."/>
            <person name="Rast P."/>
            <person name="Oberbeckmann S."/>
            <person name="Bunk B."/>
            <person name="Jeske O."/>
            <person name="Meyerdierks A."/>
            <person name="Storesund J.E."/>
            <person name="Kallscheuer N."/>
            <person name="Luecker S."/>
            <person name="Lage O.M."/>
            <person name="Pohl T."/>
            <person name="Merkel B.J."/>
            <person name="Hornburger P."/>
            <person name="Mueller R.-W."/>
            <person name="Bruemmer F."/>
            <person name="Labrenz M."/>
            <person name="Spormann A.M."/>
            <person name="Op Den Camp H."/>
            <person name="Overmann J."/>
            <person name="Amann R."/>
            <person name="Jetten M.S.M."/>
            <person name="Mascher T."/>
            <person name="Medema M.H."/>
            <person name="Devos D.P."/>
            <person name="Kaster A.-K."/>
            <person name="Ovreas L."/>
            <person name="Rohde M."/>
            <person name="Galperin M.Y."/>
            <person name="Jogler C."/>
        </authorList>
    </citation>
    <scope>NUCLEOTIDE SEQUENCE [LARGE SCALE GENOMIC DNA]</scope>
    <source>
        <strain evidence="2 3">Poly59</strain>
    </source>
</reference>
<dbReference type="InterPro" id="IPR050697">
    <property type="entry name" value="Adenylyl/Guanylyl_Cyclase_3/4"/>
</dbReference>
<evidence type="ECO:0000313" key="2">
    <source>
        <dbReference type="EMBL" id="TWU58238.1"/>
    </source>
</evidence>
<dbReference type="EC" id="4.6.1.1" evidence="2"/>
<keyword evidence="3" id="KW-1185">Reference proteome</keyword>
<dbReference type="InterPro" id="IPR008984">
    <property type="entry name" value="SMAD_FHA_dom_sf"/>
</dbReference>
<sequence>MPDLIAQGPNAKDRWRRELPAPTSRVDIVVGRAESDWNVPWDGAISRSHVRIRSLAGDRIEVHKIKGSRNPVYHQGQQSESFTVVAGDHFVIGQTTFTLVNRPGTAGASAASGSSGKPGDVTEHAFDHQMLSRRHFRDSASRIEMLSRLPDLILGSHSDEELLVRVTGVLLQATPSASAVAIVAVDADSDNVNILHYDNRSLGRVETPVSERLVHSATHKRESVLHLWSAGAAEMAAFTAADEVDWAFCVPLRSEACPGWAIYVTGQLVSESGLDIGQSMQEAPDDLEDDVKFAELVGTTIANLRQSRRLQRRQTELRHFFAPVVMEAMAGRDPDEVLKPREADLSVMFCDLRGFSRASERDSSDLLDLLARVSDALGVMTRRILDSGGVIGDFHGDAAMGFWGWPLNQDDSAIRAATAASLIRSDYRRQADAGGFRCGIGIATGRAVAGRIGTVDQVKVTAFGPVVNLSSRLEGITKAFGAEIVIDQATADAIAASSEKRFRVRRLATVRPAGFQNSVQVCELLNVDEANSPLLSDEQIAIYESSLDALIEGNWDQAYEMLHGLPVWDRPKDALLSTILKHNRTAPQGWDGIIDMPKL</sequence>
<dbReference type="GO" id="GO:0006171">
    <property type="term" value="P:cAMP biosynthetic process"/>
    <property type="evidence" value="ECO:0007669"/>
    <property type="project" value="TreeGrafter"/>
</dbReference>
<dbReference type="GO" id="GO:0035556">
    <property type="term" value="P:intracellular signal transduction"/>
    <property type="evidence" value="ECO:0007669"/>
    <property type="project" value="InterPro"/>
</dbReference>
<dbReference type="Proteomes" id="UP000317977">
    <property type="component" value="Unassembled WGS sequence"/>
</dbReference>
<dbReference type="PROSITE" id="PS50125">
    <property type="entry name" value="GUANYLATE_CYCLASE_2"/>
    <property type="match status" value="1"/>
</dbReference>
<evidence type="ECO:0000313" key="3">
    <source>
        <dbReference type="Proteomes" id="UP000317977"/>
    </source>
</evidence>
<dbReference type="Gene3D" id="3.30.70.1230">
    <property type="entry name" value="Nucleotide cyclase"/>
    <property type="match status" value="1"/>
</dbReference>
<dbReference type="SUPFAM" id="SSF49879">
    <property type="entry name" value="SMAD/FHA domain"/>
    <property type="match status" value="1"/>
</dbReference>
<dbReference type="Gene3D" id="2.60.200.20">
    <property type="match status" value="1"/>
</dbReference>
<dbReference type="PANTHER" id="PTHR43081:SF20">
    <property type="entry name" value="TWO-COMPONENT RESPONSE REGULATOR"/>
    <property type="match status" value="1"/>
</dbReference>
<proteinExistence type="predicted"/>
<dbReference type="EMBL" id="SJPX01000001">
    <property type="protein sequence ID" value="TWU58238.1"/>
    <property type="molecule type" value="Genomic_DNA"/>
</dbReference>
<dbReference type="SUPFAM" id="SSF55073">
    <property type="entry name" value="Nucleotide cyclase"/>
    <property type="match status" value="1"/>
</dbReference>
<protein>
    <submittedName>
        <fullName evidence="2">Adenylate cyclase 2</fullName>
        <ecNumber evidence="2">4.6.1.1</ecNumber>
    </submittedName>
</protein>
<dbReference type="CDD" id="cd07302">
    <property type="entry name" value="CHD"/>
    <property type="match status" value="1"/>
</dbReference>
<feature type="domain" description="Guanylate cyclase" evidence="1">
    <location>
        <begin position="346"/>
        <end position="474"/>
    </location>
</feature>
<name>A0A5C6FA33_9BACT</name>
<dbReference type="CDD" id="cd00060">
    <property type="entry name" value="FHA"/>
    <property type="match status" value="1"/>
</dbReference>
<dbReference type="RefSeq" id="WP_146533009.1">
    <property type="nucleotide sequence ID" value="NZ_SJPX01000001.1"/>
</dbReference>
<organism evidence="2 3">
    <name type="scientific">Rubripirellula reticaptiva</name>
    <dbReference type="NCBI Taxonomy" id="2528013"/>
    <lineage>
        <taxon>Bacteria</taxon>
        <taxon>Pseudomonadati</taxon>
        <taxon>Planctomycetota</taxon>
        <taxon>Planctomycetia</taxon>
        <taxon>Pirellulales</taxon>
        <taxon>Pirellulaceae</taxon>
        <taxon>Rubripirellula</taxon>
    </lineage>
</organism>